<dbReference type="EMBL" id="JYJH01000013">
    <property type="protein sequence ID" value="KJK37943.1"/>
    <property type="molecule type" value="Genomic_DNA"/>
</dbReference>
<dbReference type="PATRIC" id="fig|284040.3.peg.1620"/>
<dbReference type="SUPFAM" id="SSF51735">
    <property type="entry name" value="NAD(P)-binding Rossmann-fold domains"/>
    <property type="match status" value="1"/>
</dbReference>
<dbReference type="STRING" id="284040.UK15_18865"/>
<evidence type="ECO:0000313" key="3">
    <source>
        <dbReference type="Proteomes" id="UP000034786"/>
    </source>
</evidence>
<keyword evidence="3" id="KW-1185">Reference proteome</keyword>
<evidence type="ECO:0000313" key="2">
    <source>
        <dbReference type="EMBL" id="KJK37943.1"/>
    </source>
</evidence>
<protein>
    <submittedName>
        <fullName evidence="2">Uncharacterized protein</fullName>
    </submittedName>
</protein>
<sequence>MADRTPVLGGTAAEAALRYAVPGTGQAGRTPGGRLAELGHEVRLGSRTRETTAACSGPPPRGPAGAGGG</sequence>
<organism evidence="2 3">
    <name type="scientific">Streptomyces variegatus</name>
    <dbReference type="NCBI Taxonomy" id="284040"/>
    <lineage>
        <taxon>Bacteria</taxon>
        <taxon>Bacillati</taxon>
        <taxon>Actinomycetota</taxon>
        <taxon>Actinomycetes</taxon>
        <taxon>Kitasatosporales</taxon>
        <taxon>Streptomycetaceae</taxon>
        <taxon>Streptomyces</taxon>
    </lineage>
</organism>
<reference evidence="3" key="1">
    <citation type="submission" date="2015-02" db="EMBL/GenBank/DDBJ databases">
        <authorList>
            <person name="Ju K.-S."/>
            <person name="Doroghazi J.R."/>
            <person name="Metcalf W."/>
        </authorList>
    </citation>
    <scope>NUCLEOTIDE SEQUENCE [LARGE SCALE GENOMIC DNA]</scope>
    <source>
        <strain evidence="3">NRRL B-16380</strain>
    </source>
</reference>
<gene>
    <name evidence="2" type="ORF">UK15_18865</name>
</gene>
<dbReference type="Gene3D" id="3.40.50.720">
    <property type="entry name" value="NAD(P)-binding Rossmann-like Domain"/>
    <property type="match status" value="1"/>
</dbReference>
<dbReference type="Proteomes" id="UP000034786">
    <property type="component" value="Unassembled WGS sequence"/>
</dbReference>
<accession>A0A0M2GPP0</accession>
<dbReference type="AlphaFoldDB" id="A0A0M2GPP0"/>
<proteinExistence type="predicted"/>
<name>A0A0M2GPP0_9ACTN</name>
<comment type="caution">
    <text evidence="2">The sequence shown here is derived from an EMBL/GenBank/DDBJ whole genome shotgun (WGS) entry which is preliminary data.</text>
</comment>
<dbReference type="InterPro" id="IPR036291">
    <property type="entry name" value="NAD(P)-bd_dom_sf"/>
</dbReference>
<evidence type="ECO:0000256" key="1">
    <source>
        <dbReference type="SAM" id="MobiDB-lite"/>
    </source>
</evidence>
<dbReference type="RefSeq" id="WP_031137011.1">
    <property type="nucleotide sequence ID" value="NZ_JYJH01000013.1"/>
</dbReference>
<feature type="region of interest" description="Disordered" evidence="1">
    <location>
        <begin position="48"/>
        <end position="69"/>
    </location>
</feature>